<gene>
    <name evidence="1" type="ORF">F5144DRAFT_523553</name>
</gene>
<dbReference type="Proteomes" id="UP000724584">
    <property type="component" value="Unassembled WGS sequence"/>
</dbReference>
<reference evidence="1 2" key="1">
    <citation type="journal article" date="2021" name="Nat. Commun.">
        <title>Genetic determinants of endophytism in the Arabidopsis root mycobiome.</title>
        <authorList>
            <person name="Mesny F."/>
            <person name="Miyauchi S."/>
            <person name="Thiergart T."/>
            <person name="Pickel B."/>
            <person name="Atanasova L."/>
            <person name="Karlsson M."/>
            <person name="Huettel B."/>
            <person name="Barry K.W."/>
            <person name="Haridas S."/>
            <person name="Chen C."/>
            <person name="Bauer D."/>
            <person name="Andreopoulos W."/>
            <person name="Pangilinan J."/>
            <person name="LaButti K."/>
            <person name="Riley R."/>
            <person name="Lipzen A."/>
            <person name="Clum A."/>
            <person name="Drula E."/>
            <person name="Henrissat B."/>
            <person name="Kohler A."/>
            <person name="Grigoriev I.V."/>
            <person name="Martin F.M."/>
            <person name="Hacquard S."/>
        </authorList>
    </citation>
    <scope>NUCLEOTIDE SEQUENCE [LARGE SCALE GENOMIC DNA]</scope>
    <source>
        <strain evidence="1 2">MPI-SDFR-AT-0079</strain>
    </source>
</reference>
<keyword evidence="2" id="KW-1185">Reference proteome</keyword>
<proteinExistence type="predicted"/>
<evidence type="ECO:0000313" key="2">
    <source>
        <dbReference type="Proteomes" id="UP000724584"/>
    </source>
</evidence>
<protein>
    <submittedName>
        <fullName evidence="1">Ribosome biogenesis protein SLX9-domain-containing protein</fullName>
    </submittedName>
</protein>
<dbReference type="EMBL" id="JAGIZQ010000001">
    <property type="protein sequence ID" value="KAH6650377.1"/>
    <property type="molecule type" value="Genomic_DNA"/>
</dbReference>
<evidence type="ECO:0000313" key="1">
    <source>
        <dbReference type="EMBL" id="KAH6650377.1"/>
    </source>
</evidence>
<accession>A0ACB7PMC7</accession>
<sequence length="227" mass="24111">MAPTAPAPSKRLTARQKARARLADPLLPRKLHREDNVVSDQFIDSKRDKRLIKHSSFLSRVAKSSGKSSTGTKKQRRPSKKLVTTLESLGDALEDIQADIAEQDAGAMDAEQARQGKVRHKSLKSRPGALKRKERLVKGEMERFGRSLAQLANISAAAAPVSGTAAGAGDAAAGSGSGSAGQEKMDTEGETQTAVPVQPAATSGRWAALRGFISATMEQNPAFLNKT</sequence>
<organism evidence="1 2">
    <name type="scientific">Chaetomium tenue</name>
    <dbReference type="NCBI Taxonomy" id="1854479"/>
    <lineage>
        <taxon>Eukaryota</taxon>
        <taxon>Fungi</taxon>
        <taxon>Dikarya</taxon>
        <taxon>Ascomycota</taxon>
        <taxon>Pezizomycotina</taxon>
        <taxon>Sordariomycetes</taxon>
        <taxon>Sordariomycetidae</taxon>
        <taxon>Sordariales</taxon>
        <taxon>Chaetomiaceae</taxon>
        <taxon>Chaetomium</taxon>
    </lineage>
</organism>
<name>A0ACB7PMC7_9PEZI</name>
<comment type="caution">
    <text evidence="1">The sequence shown here is derived from an EMBL/GenBank/DDBJ whole genome shotgun (WGS) entry which is preliminary data.</text>
</comment>